<protein>
    <submittedName>
        <fullName evidence="1">Uncharacterized protein</fullName>
    </submittedName>
</protein>
<dbReference type="Proteomes" id="UP001152561">
    <property type="component" value="Unassembled WGS sequence"/>
</dbReference>
<dbReference type="AlphaFoldDB" id="A0A9Q1LDE0"/>
<dbReference type="EMBL" id="JAJAGQ010000020">
    <property type="protein sequence ID" value="KAJ8532646.1"/>
    <property type="molecule type" value="Genomic_DNA"/>
</dbReference>
<dbReference type="OrthoDB" id="1094758at2759"/>
<reference evidence="2" key="1">
    <citation type="journal article" date="2023" name="Proc. Natl. Acad. Sci. U.S.A.">
        <title>Genomic and structural basis for evolution of tropane alkaloid biosynthesis.</title>
        <authorList>
            <person name="Wanga Y.-J."/>
            <person name="Taina T."/>
            <person name="Yua J.-Y."/>
            <person name="Lia J."/>
            <person name="Xua B."/>
            <person name="Chenc J."/>
            <person name="D'Auriad J.C."/>
            <person name="Huanga J.-P."/>
            <person name="Huanga S.-X."/>
        </authorList>
    </citation>
    <scope>NUCLEOTIDE SEQUENCE [LARGE SCALE GENOMIC DNA]</scope>
    <source>
        <strain evidence="2">cv. KIB-2019</strain>
    </source>
</reference>
<name>A0A9Q1LDE0_9SOLA</name>
<accession>A0A9Q1LDE0</accession>
<proteinExistence type="predicted"/>
<gene>
    <name evidence="1" type="ORF">K7X08_012569</name>
</gene>
<sequence length="153" mass="17427">MPPESSKKIYWSSMLPLGKMCTPGMSPRSGLRILCLELKLVVSLQRHIKGISQKAAINLILLPKRKEEYKVSALLINQITKEALDETIRDWEIPRKTTHLRHLREEMAGILSRGHLREYLSERAQNNYERGLSVEGKSNLATPPHVINMIYGG</sequence>
<keyword evidence="2" id="KW-1185">Reference proteome</keyword>
<comment type="caution">
    <text evidence="1">The sequence shown here is derived from an EMBL/GenBank/DDBJ whole genome shotgun (WGS) entry which is preliminary data.</text>
</comment>
<evidence type="ECO:0000313" key="1">
    <source>
        <dbReference type="EMBL" id="KAJ8532646.1"/>
    </source>
</evidence>
<organism evidence="1 2">
    <name type="scientific">Anisodus acutangulus</name>
    <dbReference type="NCBI Taxonomy" id="402998"/>
    <lineage>
        <taxon>Eukaryota</taxon>
        <taxon>Viridiplantae</taxon>
        <taxon>Streptophyta</taxon>
        <taxon>Embryophyta</taxon>
        <taxon>Tracheophyta</taxon>
        <taxon>Spermatophyta</taxon>
        <taxon>Magnoliopsida</taxon>
        <taxon>eudicotyledons</taxon>
        <taxon>Gunneridae</taxon>
        <taxon>Pentapetalae</taxon>
        <taxon>asterids</taxon>
        <taxon>lamiids</taxon>
        <taxon>Solanales</taxon>
        <taxon>Solanaceae</taxon>
        <taxon>Solanoideae</taxon>
        <taxon>Hyoscyameae</taxon>
        <taxon>Anisodus</taxon>
    </lineage>
</organism>
<evidence type="ECO:0000313" key="2">
    <source>
        <dbReference type="Proteomes" id="UP001152561"/>
    </source>
</evidence>